<dbReference type="Proteomes" id="UP000886653">
    <property type="component" value="Unassembled WGS sequence"/>
</dbReference>
<proteinExistence type="inferred from homology"/>
<dbReference type="GO" id="GO:0005739">
    <property type="term" value="C:mitochondrion"/>
    <property type="evidence" value="ECO:0007669"/>
    <property type="project" value="UniProtKB-SubCell"/>
</dbReference>
<evidence type="ECO:0000256" key="3">
    <source>
        <dbReference type="ARBA" id="ARBA00012835"/>
    </source>
</evidence>
<dbReference type="InterPro" id="IPR014729">
    <property type="entry name" value="Rossmann-like_a/b/a_fold"/>
</dbReference>
<keyword evidence="15" id="KW-1185">Reference proteome</keyword>
<evidence type="ECO:0000256" key="8">
    <source>
        <dbReference type="ARBA" id="ARBA00023146"/>
    </source>
</evidence>
<evidence type="ECO:0000313" key="15">
    <source>
        <dbReference type="Proteomes" id="UP000886653"/>
    </source>
</evidence>
<dbReference type="InterPro" id="IPR001412">
    <property type="entry name" value="aa-tRNA-synth_I_CS"/>
</dbReference>
<evidence type="ECO:0000256" key="6">
    <source>
        <dbReference type="ARBA" id="ARBA00022840"/>
    </source>
</evidence>
<sequence length="550" mass="62556">MNSSRLAFARWCDLRPSFLGSSSRRSRVRAHTRRAHGQAPVRLRFAPSPTGFLHLGGLRTALFNHLLARNLRGQWVLRIEDTDRTRYVEGALESLIKTLKWAGLSYDEGPDRPGSFGPYIQSERKSIYHAHVKRLSESGQAYPCFCTSERLSAMREGFRRAGSHMLYDRTCHSLSQAEAQERISNGVSHVIRLLQNSDEPVECDDLVYGSLNFLNQTQDDVILVKADGMPTYHLANVVDDHEMRISHVLRGEEWLSSTPKHLLLYRAFGFEPPSFVHLPLLVNADGSKLSKRSGDVRVEDFIAKGYEPEALLNFVALMGMNHNRTHSATSKVDEVHKSSDIMTMDEMISRFSIESIGKHRSTMSQPKLDFLNQQYLSRQITSSDPQQIANLISRARVLLSLNAEDEIQHSNAYLQRVMYLMRDRLHVFSDLKYLAEYFFRLPDLTSPEACAMRTSIPTQTYDTAIKFVHRALESIPDLKDEFRRENISIKIQDGLKEDPTMKAKTWMMAIRHAITGRKIGAGMAETIEVLGKRRTLDRLAAAIEIIPVGK</sequence>
<dbReference type="FunFam" id="3.40.50.620:FF:000045">
    <property type="entry name" value="Glutamate--tRNA ligase, mitochondrial"/>
    <property type="match status" value="1"/>
</dbReference>
<evidence type="ECO:0000256" key="11">
    <source>
        <dbReference type="RuleBase" id="RU363037"/>
    </source>
</evidence>
<dbReference type="PRINTS" id="PR00987">
    <property type="entry name" value="TRNASYNTHGLU"/>
</dbReference>
<evidence type="ECO:0000256" key="9">
    <source>
        <dbReference type="ARBA" id="ARBA00030865"/>
    </source>
</evidence>
<evidence type="ECO:0000256" key="7">
    <source>
        <dbReference type="ARBA" id="ARBA00022917"/>
    </source>
</evidence>
<dbReference type="OrthoDB" id="428822at2759"/>
<dbReference type="HAMAP" id="MF_00022">
    <property type="entry name" value="Glu_tRNA_synth_type1"/>
    <property type="match status" value="1"/>
</dbReference>
<reference evidence="14" key="1">
    <citation type="submission" date="2013-11" db="EMBL/GenBank/DDBJ databases">
        <title>Genome sequence of the fusiform rust pathogen reveals effectors for host alternation and coevolution with pine.</title>
        <authorList>
            <consortium name="DOE Joint Genome Institute"/>
            <person name="Smith K."/>
            <person name="Pendleton A."/>
            <person name="Kubisiak T."/>
            <person name="Anderson C."/>
            <person name="Salamov A."/>
            <person name="Aerts A."/>
            <person name="Riley R."/>
            <person name="Clum A."/>
            <person name="Lindquist E."/>
            <person name="Ence D."/>
            <person name="Campbell M."/>
            <person name="Kronenberg Z."/>
            <person name="Feau N."/>
            <person name="Dhillon B."/>
            <person name="Hamelin R."/>
            <person name="Burleigh J."/>
            <person name="Smith J."/>
            <person name="Yandell M."/>
            <person name="Nelson C."/>
            <person name="Grigoriev I."/>
            <person name="Davis J."/>
        </authorList>
    </citation>
    <scope>NUCLEOTIDE SEQUENCE</scope>
    <source>
        <strain evidence="14">G11</strain>
    </source>
</reference>
<evidence type="ECO:0000256" key="4">
    <source>
        <dbReference type="ARBA" id="ARBA00022598"/>
    </source>
</evidence>
<dbReference type="Gene3D" id="3.40.50.620">
    <property type="entry name" value="HUPs"/>
    <property type="match status" value="1"/>
</dbReference>
<dbReference type="Pfam" id="PF19269">
    <property type="entry name" value="Anticodon_2"/>
    <property type="match status" value="1"/>
</dbReference>
<feature type="domain" description="Aminoacyl-tRNA synthetase class I anticodon-binding" evidence="13">
    <location>
        <begin position="409"/>
        <end position="543"/>
    </location>
</feature>
<evidence type="ECO:0000259" key="12">
    <source>
        <dbReference type="Pfam" id="PF00749"/>
    </source>
</evidence>
<dbReference type="PANTHER" id="PTHR43311:SF2">
    <property type="entry name" value="GLUTAMATE--TRNA LIGASE, MITOCHONDRIAL-RELATED"/>
    <property type="match status" value="1"/>
</dbReference>
<comment type="subcellular location">
    <subcellularLocation>
        <location evidence="1">Mitochondrion</location>
    </subcellularLocation>
</comment>
<accession>A0A9P6TFB0</accession>
<dbReference type="Pfam" id="PF00749">
    <property type="entry name" value="tRNA-synt_1c"/>
    <property type="match status" value="1"/>
</dbReference>
<dbReference type="SUPFAM" id="SSF48163">
    <property type="entry name" value="An anticodon-binding domain of class I aminoacyl-tRNA synthetases"/>
    <property type="match status" value="1"/>
</dbReference>
<dbReference type="InterPro" id="IPR004527">
    <property type="entry name" value="Glu-tRNA-ligase_bac/mito"/>
</dbReference>
<dbReference type="SUPFAM" id="SSF52374">
    <property type="entry name" value="Nucleotidylyl transferase"/>
    <property type="match status" value="1"/>
</dbReference>
<name>A0A9P6TFB0_9BASI</name>
<dbReference type="NCBIfam" id="TIGR00464">
    <property type="entry name" value="gltX_bact"/>
    <property type="match status" value="1"/>
</dbReference>
<evidence type="ECO:0000256" key="1">
    <source>
        <dbReference type="ARBA" id="ARBA00004173"/>
    </source>
</evidence>
<dbReference type="InterPro" id="IPR020058">
    <property type="entry name" value="Glu/Gln-tRNA-synth_Ib_cat-dom"/>
</dbReference>
<gene>
    <name evidence="14" type="ORF">CROQUDRAFT_73896</name>
</gene>
<dbReference type="Gene3D" id="1.10.10.350">
    <property type="match status" value="1"/>
</dbReference>
<dbReference type="GO" id="GO:0006424">
    <property type="term" value="P:glutamyl-tRNA aminoacylation"/>
    <property type="evidence" value="ECO:0007669"/>
    <property type="project" value="InterPro"/>
</dbReference>
<keyword evidence="7 11" id="KW-0648">Protein biosynthesis</keyword>
<keyword evidence="8 11" id="KW-0030">Aminoacyl-tRNA synthetase</keyword>
<evidence type="ECO:0000259" key="13">
    <source>
        <dbReference type="Pfam" id="PF19269"/>
    </source>
</evidence>
<keyword evidence="6 11" id="KW-0067">ATP-binding</keyword>
<evidence type="ECO:0000256" key="2">
    <source>
        <dbReference type="ARBA" id="ARBA00007894"/>
    </source>
</evidence>
<dbReference type="InterPro" id="IPR008925">
    <property type="entry name" value="aa_tRNA-synth_I_cd-bd_sf"/>
</dbReference>
<dbReference type="PANTHER" id="PTHR43311">
    <property type="entry name" value="GLUTAMATE--TRNA LIGASE"/>
    <property type="match status" value="1"/>
</dbReference>
<dbReference type="GO" id="GO:0005524">
    <property type="term" value="F:ATP binding"/>
    <property type="evidence" value="ECO:0007669"/>
    <property type="project" value="UniProtKB-KW"/>
</dbReference>
<comment type="caution">
    <text evidence="14">The sequence shown here is derived from an EMBL/GenBank/DDBJ whole genome shotgun (WGS) entry which is preliminary data.</text>
</comment>
<evidence type="ECO:0000256" key="5">
    <source>
        <dbReference type="ARBA" id="ARBA00022741"/>
    </source>
</evidence>
<dbReference type="InterPro" id="IPR045462">
    <property type="entry name" value="aa-tRNA-synth_I_cd-bd"/>
</dbReference>
<evidence type="ECO:0000313" key="14">
    <source>
        <dbReference type="EMBL" id="KAG0149739.1"/>
    </source>
</evidence>
<dbReference type="GO" id="GO:0000049">
    <property type="term" value="F:tRNA binding"/>
    <property type="evidence" value="ECO:0007669"/>
    <property type="project" value="InterPro"/>
</dbReference>
<dbReference type="EC" id="6.1.1.17" evidence="3"/>
<comment type="similarity">
    <text evidence="2">Belongs to the class-I aminoacyl-tRNA synthetase family. Glutamate--tRNA ligase type 1 subfamily.</text>
</comment>
<protein>
    <recommendedName>
        <fullName evidence="10">Glutamate--tRNA ligase, mitochondrial</fullName>
        <ecNumber evidence="3">6.1.1.17</ecNumber>
    </recommendedName>
    <alternativeName>
        <fullName evidence="9">Glutamyl-tRNA synthetase</fullName>
    </alternativeName>
</protein>
<dbReference type="GO" id="GO:0004818">
    <property type="term" value="F:glutamate-tRNA ligase activity"/>
    <property type="evidence" value="ECO:0007669"/>
    <property type="project" value="UniProtKB-EC"/>
</dbReference>
<dbReference type="GO" id="GO:0008270">
    <property type="term" value="F:zinc ion binding"/>
    <property type="evidence" value="ECO:0007669"/>
    <property type="project" value="InterPro"/>
</dbReference>
<dbReference type="InterPro" id="IPR033910">
    <property type="entry name" value="GluRS_core"/>
</dbReference>
<keyword evidence="5 11" id="KW-0547">Nucleotide-binding</keyword>
<evidence type="ECO:0000256" key="10">
    <source>
        <dbReference type="ARBA" id="ARBA00072917"/>
    </source>
</evidence>
<dbReference type="EMBL" id="MU167225">
    <property type="protein sequence ID" value="KAG0149739.1"/>
    <property type="molecule type" value="Genomic_DNA"/>
</dbReference>
<dbReference type="PROSITE" id="PS00178">
    <property type="entry name" value="AA_TRNA_LIGASE_I"/>
    <property type="match status" value="1"/>
</dbReference>
<dbReference type="InterPro" id="IPR049940">
    <property type="entry name" value="GluQ/Sye"/>
</dbReference>
<organism evidence="14 15">
    <name type="scientific">Cronartium quercuum f. sp. fusiforme G11</name>
    <dbReference type="NCBI Taxonomy" id="708437"/>
    <lineage>
        <taxon>Eukaryota</taxon>
        <taxon>Fungi</taxon>
        <taxon>Dikarya</taxon>
        <taxon>Basidiomycota</taxon>
        <taxon>Pucciniomycotina</taxon>
        <taxon>Pucciniomycetes</taxon>
        <taxon>Pucciniales</taxon>
        <taxon>Coleosporiaceae</taxon>
        <taxon>Cronartium</taxon>
    </lineage>
</organism>
<dbReference type="InterPro" id="IPR000924">
    <property type="entry name" value="Glu/Gln-tRNA-synth"/>
</dbReference>
<feature type="domain" description="Glutamyl/glutaminyl-tRNA synthetase class Ib catalytic" evidence="12">
    <location>
        <begin position="41"/>
        <end position="356"/>
    </location>
</feature>
<dbReference type="AlphaFoldDB" id="A0A9P6TFB0"/>
<dbReference type="InterPro" id="IPR020751">
    <property type="entry name" value="aa-tRNA-synth_I_codon-bd_sub2"/>
</dbReference>
<dbReference type="CDD" id="cd00808">
    <property type="entry name" value="GluRS_core"/>
    <property type="match status" value="1"/>
</dbReference>
<keyword evidence="4 11" id="KW-0436">Ligase</keyword>